<dbReference type="SUPFAM" id="SSF55277">
    <property type="entry name" value="GYF domain"/>
    <property type="match status" value="1"/>
</dbReference>
<name>A0AA36HTU0_9DINO</name>
<dbReference type="InterPro" id="IPR032675">
    <property type="entry name" value="LRR_dom_sf"/>
</dbReference>
<feature type="region of interest" description="Disordered" evidence="1">
    <location>
        <begin position="94"/>
        <end position="182"/>
    </location>
</feature>
<dbReference type="SMART" id="SM00444">
    <property type="entry name" value="GYF"/>
    <property type="match status" value="1"/>
</dbReference>
<evidence type="ECO:0000256" key="1">
    <source>
        <dbReference type="SAM" id="MobiDB-lite"/>
    </source>
</evidence>
<dbReference type="Proteomes" id="UP001178507">
    <property type="component" value="Unassembled WGS sequence"/>
</dbReference>
<feature type="compositionally biased region" description="Basic and acidic residues" evidence="1">
    <location>
        <begin position="270"/>
        <end position="289"/>
    </location>
</feature>
<keyword evidence="4" id="KW-1185">Reference proteome</keyword>
<dbReference type="InterPro" id="IPR035445">
    <property type="entry name" value="GYF-like_dom_sf"/>
</dbReference>
<dbReference type="EMBL" id="CAUJNA010000308">
    <property type="protein sequence ID" value="CAJ1375233.1"/>
    <property type="molecule type" value="Genomic_DNA"/>
</dbReference>
<protein>
    <recommendedName>
        <fullName evidence="2">GYF domain-containing protein</fullName>
    </recommendedName>
</protein>
<feature type="compositionally biased region" description="Pro residues" evidence="1">
    <location>
        <begin position="291"/>
        <end position="302"/>
    </location>
</feature>
<feature type="region of interest" description="Disordered" evidence="1">
    <location>
        <begin position="372"/>
        <end position="391"/>
    </location>
</feature>
<accession>A0AA36HTU0</accession>
<dbReference type="Gene3D" id="3.80.10.10">
    <property type="entry name" value="Ribonuclease Inhibitor"/>
    <property type="match status" value="2"/>
</dbReference>
<reference evidence="3" key="1">
    <citation type="submission" date="2023-08" db="EMBL/GenBank/DDBJ databases">
        <authorList>
            <person name="Chen Y."/>
            <person name="Shah S."/>
            <person name="Dougan E. K."/>
            <person name="Thang M."/>
            <person name="Chan C."/>
        </authorList>
    </citation>
    <scope>NUCLEOTIDE SEQUENCE</scope>
</reference>
<feature type="region of interest" description="Disordered" evidence="1">
    <location>
        <begin position="50"/>
        <end position="71"/>
    </location>
</feature>
<evidence type="ECO:0000259" key="2">
    <source>
        <dbReference type="PROSITE" id="PS50829"/>
    </source>
</evidence>
<dbReference type="PANTHER" id="PTHR32134">
    <property type="entry name" value="FNIP REPEAT-CONTAINING PROTEIN"/>
    <property type="match status" value="1"/>
</dbReference>
<dbReference type="AlphaFoldDB" id="A0AA36HTU0"/>
<dbReference type="InterPro" id="IPR008615">
    <property type="entry name" value="FNIP"/>
</dbReference>
<dbReference type="PANTHER" id="PTHR32134:SF169">
    <property type="entry name" value="FNIP REPEAT-CONTAINING PROTEIN-RELATED"/>
    <property type="match status" value="1"/>
</dbReference>
<dbReference type="InterPro" id="IPR003169">
    <property type="entry name" value="GYF"/>
</dbReference>
<dbReference type="Gene3D" id="3.30.1490.40">
    <property type="match status" value="1"/>
</dbReference>
<evidence type="ECO:0000313" key="3">
    <source>
        <dbReference type="EMBL" id="CAJ1375233.1"/>
    </source>
</evidence>
<feature type="region of interest" description="Disordered" evidence="1">
    <location>
        <begin position="1"/>
        <end position="31"/>
    </location>
</feature>
<dbReference type="Pfam" id="PF02213">
    <property type="entry name" value="GYF"/>
    <property type="match status" value="1"/>
</dbReference>
<proteinExistence type="predicted"/>
<evidence type="ECO:0000313" key="4">
    <source>
        <dbReference type="Proteomes" id="UP001178507"/>
    </source>
</evidence>
<dbReference type="PROSITE" id="PS50829">
    <property type="entry name" value="GYF"/>
    <property type="match status" value="1"/>
</dbReference>
<feature type="domain" description="GYF" evidence="2">
    <location>
        <begin position="408"/>
        <end position="456"/>
    </location>
</feature>
<dbReference type="InterPro" id="IPR051251">
    <property type="entry name" value="STK_FNIP-Repeat"/>
</dbReference>
<dbReference type="SUPFAM" id="SSF52058">
    <property type="entry name" value="L domain-like"/>
    <property type="match status" value="1"/>
</dbReference>
<organism evidence="3 4">
    <name type="scientific">Effrenium voratum</name>
    <dbReference type="NCBI Taxonomy" id="2562239"/>
    <lineage>
        <taxon>Eukaryota</taxon>
        <taxon>Sar</taxon>
        <taxon>Alveolata</taxon>
        <taxon>Dinophyceae</taxon>
        <taxon>Suessiales</taxon>
        <taxon>Symbiodiniaceae</taxon>
        <taxon>Effrenium</taxon>
    </lineage>
</organism>
<feature type="region of interest" description="Disordered" evidence="1">
    <location>
        <begin position="214"/>
        <end position="317"/>
    </location>
</feature>
<feature type="compositionally biased region" description="Pro residues" evidence="1">
    <location>
        <begin position="252"/>
        <end position="266"/>
    </location>
</feature>
<comment type="caution">
    <text evidence="3">The sequence shown here is derived from an EMBL/GenBank/DDBJ whole genome shotgun (WGS) entry which is preliminary data.</text>
</comment>
<gene>
    <name evidence="3" type="ORF">EVOR1521_LOCUS4554</name>
</gene>
<sequence length="1172" mass="128818">MPQERLSSLGETTLGPEWLQRGIRSPKSESDKLAETYRYARDQLLLLQSSMQLPAAPRQSNGRPVPTAELQPVPKYPVFGAMTKENLVSEGVLPASSLEDKAVAGTLRGRGNEGRGRVGKGQGRKGRGDEDPDLQIEAASPAQDFTSPALGPTSPAPLELPEAPGTPGEVEEGTGKNPMNSFLARVLKNKQNEAAAAAAAEPPPVLPPAVALEWATQPADTDGDASDTSARSVPEFPRSVPEFQAPLVSPVSRPPVPMERPPPPPGGGIEELREGLADGWLDRPERELRPGPLPATSPPRHPLGPLSPLLSAEPFPEPLLSPQRASVNLANALAREFTGPDPVVAPPSAPMSAMTAMSAPGNAPQALQPGRVTAPPPKQQAPMREEPLPMTKPAAVVRAEEEEIFQKERCWYYKDPSQRIQGPFTTSQMQHWQQVGYFKPELPIRFRESGNFYRLDLLYPEAPFSQLPAIPDRGPVVDPRAQLPSPPTPAMAPNPSMVPEMTLHFFSIDGQKLSMRVPDWSGSQLVYALHRQLPRKPGTALSVLFNDKQLEPKATLSAQGIQEDSELSLVFEAKTVCQACRVFGGLARDNSCWNSLEGLTKLHLGKNLDGSVDSLNLPSSLQVLSFGDQFNQSLGRFRAPSALQVLAFGHDFSQSLKGVELPETLRSLSFGPFFNQPLDVKLPSGLKNLALGGFNRSLQMEWRIPFPLAKKASQELPDGLENLVFGTWFNQSLEGVRLPSQLQVLTFGAEFNRSLDKVSLPYNLEILRFGGNFNQKLPRCLPVALQSLALGYEYQQSFEKVSWSPNLKTLVLGGNYRKLISMDSLLNRLQGVFNFGLSHGCNDQHKHLPQTLESLSLGHDFNESLRQVKLPKGLVSLTLGAKFNQILDADWPSSLQSLTLGHCFNRSLQPCCRITRLQSLTLGENFNQSLQGVEFPAGLQHLSFGRDFDQDLSGVEFPPGLESLSFGAKFNRPLSTVELPESLEELSFEDEFNQSLSGLELPKLRTLSFGAMYNQGLSLALPSLRSLSFGREFNRSLEDAQLPEGLESLKFGQKFNQSLDGVKLPAGLQTLTFGFGFNRSLAQVELPPLRALRFGVMFSHWGTVRFPETLQSLTFESKRYAGWEQLKLPDGLTHLNFLHLDFKMIVKLVTLPRNLRQLYCQDTLISSEPHVE</sequence>
<dbReference type="Pfam" id="PF05725">
    <property type="entry name" value="FNIP"/>
    <property type="match status" value="7"/>
</dbReference>
<feature type="compositionally biased region" description="Polar residues" evidence="1">
    <location>
        <begin position="1"/>
        <end position="11"/>
    </location>
</feature>